<evidence type="ECO:0000259" key="2">
    <source>
        <dbReference type="PROSITE" id="PS50983"/>
    </source>
</evidence>
<feature type="signal peptide" evidence="1">
    <location>
        <begin position="1"/>
        <end position="31"/>
    </location>
</feature>
<gene>
    <name evidence="3" type="ORF">DQK91_11160</name>
</gene>
<sequence length="375" mass="41446">MALPRNFRLRLAAALCAVGALLLLAAVPAHARTITDALGRTVDIPDDVQHVICSGSGCLRLLTYLGAQDMIVAVDDIEVRRRQFDARPYALANPQFKTMSIFGEFRGHDNPELILTLEPQPQVILKTYTTSMGYDPDELQAKTGIPVVVLNYGDLGVQRPQFYEALRIMAGVVGRQDRAEEVIAYFDSHIADLEQRTADIPEDQRPSVFIGGVAHRGPHGYQSTEPIYPPFLFVHARNLAGEGAGKKMQHSDVAKEKIVEWNPDVLFLDLATLQLGDEAGGLFELRTDPAYQTLTAVQQSKVYGLLPYNWYSKNYGSILANAYFIGKVLYPEKFEDVEPAAQADAIYTFLVGKPVFPDMNAMFGGLAFEPVPLTQ</sequence>
<evidence type="ECO:0000313" key="4">
    <source>
        <dbReference type="Proteomes" id="UP000434052"/>
    </source>
</evidence>
<dbReference type="OrthoDB" id="9775594at2"/>
<dbReference type="CDD" id="cd01147">
    <property type="entry name" value="HemV-2"/>
    <property type="match status" value="1"/>
</dbReference>
<dbReference type="PANTHER" id="PTHR30535:SF34">
    <property type="entry name" value="MOLYBDATE-BINDING PROTEIN MOLA"/>
    <property type="match status" value="1"/>
</dbReference>
<dbReference type="InterPro" id="IPR002491">
    <property type="entry name" value="ABC_transptr_periplasmic_BD"/>
</dbReference>
<keyword evidence="1" id="KW-0732">Signal</keyword>
<dbReference type="AlphaFoldDB" id="A0A6P1ZK85"/>
<dbReference type="InterPro" id="IPR050902">
    <property type="entry name" value="ABC_Transporter_SBP"/>
</dbReference>
<dbReference type="EMBL" id="QMIF01000006">
    <property type="protein sequence ID" value="TVM33767.1"/>
    <property type="molecule type" value="Genomic_DNA"/>
</dbReference>
<evidence type="ECO:0000256" key="1">
    <source>
        <dbReference type="SAM" id="SignalP"/>
    </source>
</evidence>
<protein>
    <submittedName>
        <fullName evidence="3">Iron ABC transporter substrate-binding protein</fullName>
    </submittedName>
</protein>
<dbReference type="PANTHER" id="PTHR30535">
    <property type="entry name" value="VITAMIN B12-BINDING PROTEIN"/>
    <property type="match status" value="1"/>
</dbReference>
<comment type="caution">
    <text evidence="3">The sequence shown here is derived from an EMBL/GenBank/DDBJ whole genome shotgun (WGS) entry which is preliminary data.</text>
</comment>
<dbReference type="Gene3D" id="3.40.50.1980">
    <property type="entry name" value="Nitrogenase molybdenum iron protein domain"/>
    <property type="match status" value="2"/>
</dbReference>
<reference evidence="3 4" key="1">
    <citation type="submission" date="2018-06" db="EMBL/GenBank/DDBJ databases">
        <title>Complete genome of Desulfovibrio marinus P48SEP.</title>
        <authorList>
            <person name="Crispim J.S."/>
            <person name="Vidigal P.M.P."/>
            <person name="Silva L.C.F."/>
            <person name="Araujo L.C."/>
            <person name="Laguardia C.N."/>
            <person name="Dias R.S."/>
            <person name="Sousa M.P."/>
            <person name="Paula S.O."/>
            <person name="Silva C."/>
        </authorList>
    </citation>
    <scope>NUCLEOTIDE SEQUENCE [LARGE SCALE GENOMIC DNA]</scope>
    <source>
        <strain evidence="3 4">P48SEP</strain>
    </source>
</reference>
<dbReference type="Pfam" id="PF01497">
    <property type="entry name" value="Peripla_BP_2"/>
    <property type="match status" value="1"/>
</dbReference>
<dbReference type="PROSITE" id="PS50983">
    <property type="entry name" value="FE_B12_PBP"/>
    <property type="match status" value="1"/>
</dbReference>
<organism evidence="3 4">
    <name type="scientific">Oceanidesulfovibrio marinus</name>
    <dbReference type="NCBI Taxonomy" id="370038"/>
    <lineage>
        <taxon>Bacteria</taxon>
        <taxon>Pseudomonadati</taxon>
        <taxon>Thermodesulfobacteriota</taxon>
        <taxon>Desulfovibrionia</taxon>
        <taxon>Desulfovibrionales</taxon>
        <taxon>Desulfovibrionaceae</taxon>
        <taxon>Oceanidesulfovibrio</taxon>
    </lineage>
</organism>
<accession>A0A6P1ZK85</accession>
<name>A0A6P1ZK85_9BACT</name>
<dbReference type="Proteomes" id="UP000434052">
    <property type="component" value="Unassembled WGS sequence"/>
</dbReference>
<evidence type="ECO:0000313" key="3">
    <source>
        <dbReference type="EMBL" id="TVM33767.1"/>
    </source>
</evidence>
<feature type="chain" id="PRO_5027089329" evidence="1">
    <location>
        <begin position="32"/>
        <end position="375"/>
    </location>
</feature>
<feature type="domain" description="Fe/B12 periplasmic-binding" evidence="2">
    <location>
        <begin position="50"/>
        <end position="333"/>
    </location>
</feature>
<dbReference type="RefSeq" id="WP_144305434.1">
    <property type="nucleotide sequence ID" value="NZ_QMIF01000006.1"/>
</dbReference>
<dbReference type="SUPFAM" id="SSF53807">
    <property type="entry name" value="Helical backbone' metal receptor"/>
    <property type="match status" value="1"/>
</dbReference>
<proteinExistence type="predicted"/>